<evidence type="ECO:0000313" key="2">
    <source>
        <dbReference type="Proteomes" id="UP000823388"/>
    </source>
</evidence>
<gene>
    <name evidence="1" type="ORF">PVAP13_6NG200403</name>
</gene>
<evidence type="ECO:0000313" key="1">
    <source>
        <dbReference type="EMBL" id="KAG2578253.1"/>
    </source>
</evidence>
<organism evidence="1 2">
    <name type="scientific">Panicum virgatum</name>
    <name type="common">Blackwell switchgrass</name>
    <dbReference type="NCBI Taxonomy" id="38727"/>
    <lineage>
        <taxon>Eukaryota</taxon>
        <taxon>Viridiplantae</taxon>
        <taxon>Streptophyta</taxon>
        <taxon>Embryophyta</taxon>
        <taxon>Tracheophyta</taxon>
        <taxon>Spermatophyta</taxon>
        <taxon>Magnoliopsida</taxon>
        <taxon>Liliopsida</taxon>
        <taxon>Poales</taxon>
        <taxon>Poaceae</taxon>
        <taxon>PACMAD clade</taxon>
        <taxon>Panicoideae</taxon>
        <taxon>Panicodae</taxon>
        <taxon>Paniceae</taxon>
        <taxon>Panicinae</taxon>
        <taxon>Panicum</taxon>
        <taxon>Panicum sect. Hiantes</taxon>
    </lineage>
</organism>
<sequence>MTHYLLKLACSCSDSSLVRASAFLYTQQCGHLKEGPKEYFLLPAAADIFENIFLSPCDNFC</sequence>
<name>A0A8T0QZM9_PANVG</name>
<proteinExistence type="predicted"/>
<dbReference type="AlphaFoldDB" id="A0A8T0QZM9"/>
<dbReference type="Proteomes" id="UP000823388">
    <property type="component" value="Chromosome 6N"/>
</dbReference>
<accession>A0A8T0QZM9</accession>
<keyword evidence="2" id="KW-1185">Reference proteome</keyword>
<dbReference type="EMBL" id="CM029048">
    <property type="protein sequence ID" value="KAG2578253.1"/>
    <property type="molecule type" value="Genomic_DNA"/>
</dbReference>
<comment type="caution">
    <text evidence="1">The sequence shown here is derived from an EMBL/GenBank/DDBJ whole genome shotgun (WGS) entry which is preliminary data.</text>
</comment>
<protein>
    <submittedName>
        <fullName evidence="1">Uncharacterized protein</fullName>
    </submittedName>
</protein>
<reference evidence="1" key="1">
    <citation type="submission" date="2020-05" db="EMBL/GenBank/DDBJ databases">
        <title>WGS assembly of Panicum virgatum.</title>
        <authorList>
            <person name="Lovell J.T."/>
            <person name="Jenkins J."/>
            <person name="Shu S."/>
            <person name="Juenger T.E."/>
            <person name="Schmutz J."/>
        </authorList>
    </citation>
    <scope>NUCLEOTIDE SEQUENCE</scope>
    <source>
        <strain evidence="1">AP13</strain>
    </source>
</reference>